<proteinExistence type="predicted"/>
<evidence type="ECO:0000313" key="1">
    <source>
        <dbReference type="EMBL" id="KYD17395.1"/>
    </source>
</evidence>
<accession>A0A150LYP2</accession>
<name>A0A150LYP2_9BACL</name>
<dbReference type="Proteomes" id="UP000075455">
    <property type="component" value="Unassembled WGS sequence"/>
</dbReference>
<gene>
    <name evidence="1" type="ORF">B4119_2104</name>
</gene>
<dbReference type="EMBL" id="LQYS01000026">
    <property type="protein sequence ID" value="KYD17395.1"/>
    <property type="molecule type" value="Genomic_DNA"/>
</dbReference>
<sequence length="41" mass="5047">METYWTRLLAYIHILSRFSIYFYYIKASEGITNLARKQKKE</sequence>
<comment type="caution">
    <text evidence="1">The sequence shown here is derived from an EMBL/GenBank/DDBJ whole genome shotgun (WGS) entry which is preliminary data.</text>
</comment>
<organism evidence="1 2">
    <name type="scientific">Saccharococcus caldoxylosilyticus</name>
    <dbReference type="NCBI Taxonomy" id="81408"/>
    <lineage>
        <taxon>Bacteria</taxon>
        <taxon>Bacillati</taxon>
        <taxon>Bacillota</taxon>
        <taxon>Bacilli</taxon>
        <taxon>Bacillales</taxon>
        <taxon>Anoxybacillaceae</taxon>
        <taxon>Saccharococcus</taxon>
    </lineage>
</organism>
<dbReference type="AlphaFoldDB" id="A0A150LYP2"/>
<reference evidence="1 2" key="1">
    <citation type="submission" date="2016-01" db="EMBL/GenBank/DDBJ databases">
        <title>Draft Genome Sequences of Seven Thermophilic Sporeformers Isolated from Foods.</title>
        <authorList>
            <person name="Berendsen E.M."/>
            <person name="Wells-Bennik M.H."/>
            <person name="Krawcyk A.O."/>
            <person name="De Jong A."/>
            <person name="Holsappel S."/>
            <person name="Eijlander R.T."/>
            <person name="Kuipers O.P."/>
        </authorList>
    </citation>
    <scope>NUCLEOTIDE SEQUENCE [LARGE SCALE GENOMIC DNA]</scope>
    <source>
        <strain evidence="1 2">B4119</strain>
    </source>
</reference>
<evidence type="ECO:0000313" key="2">
    <source>
        <dbReference type="Proteomes" id="UP000075455"/>
    </source>
</evidence>
<protein>
    <submittedName>
        <fullName evidence="1">Uncharacterized protein</fullName>
    </submittedName>
</protein>